<name>A0A1W6MWQ7_9HYPH</name>
<reference evidence="2 3" key="1">
    <citation type="submission" date="2017-02" db="EMBL/GenBank/DDBJ databases">
        <authorList>
            <person name="Peterson S.W."/>
        </authorList>
    </citation>
    <scope>NUCLEOTIDE SEQUENCE [LARGE SCALE GENOMIC DNA]</scope>
    <source>
        <strain evidence="2 3">S285</strain>
    </source>
</reference>
<dbReference type="Proteomes" id="UP000193978">
    <property type="component" value="Chromosome"/>
</dbReference>
<evidence type="ECO:0000313" key="3">
    <source>
        <dbReference type="Proteomes" id="UP000193978"/>
    </source>
</evidence>
<feature type="region of interest" description="Disordered" evidence="1">
    <location>
        <begin position="1"/>
        <end position="29"/>
    </location>
</feature>
<sequence length="68" mass="7268">MEAGFSREAVTFLRSAPPPGGAGGKGFSQQFPRECRGASCAWRGAAAKSRPFRLLGAFHSSENRIFPP</sequence>
<accession>A0A1W6MWQ7</accession>
<dbReference type="KEGG" id="mbry:B1812_14230"/>
<evidence type="ECO:0000256" key="1">
    <source>
        <dbReference type="SAM" id="MobiDB-lite"/>
    </source>
</evidence>
<keyword evidence="3" id="KW-1185">Reference proteome</keyword>
<dbReference type="STRING" id="655015.B1812_14230"/>
<dbReference type="AlphaFoldDB" id="A0A1W6MWQ7"/>
<evidence type="ECO:0000313" key="2">
    <source>
        <dbReference type="EMBL" id="ARN82042.1"/>
    </source>
</evidence>
<dbReference type="EMBL" id="CP019948">
    <property type="protein sequence ID" value="ARN82042.1"/>
    <property type="molecule type" value="Genomic_DNA"/>
</dbReference>
<organism evidence="2 3">
    <name type="scientific">Methylocystis bryophila</name>
    <dbReference type="NCBI Taxonomy" id="655015"/>
    <lineage>
        <taxon>Bacteria</taxon>
        <taxon>Pseudomonadati</taxon>
        <taxon>Pseudomonadota</taxon>
        <taxon>Alphaproteobacteria</taxon>
        <taxon>Hyphomicrobiales</taxon>
        <taxon>Methylocystaceae</taxon>
        <taxon>Methylocystis</taxon>
    </lineage>
</organism>
<gene>
    <name evidence="2" type="ORF">B1812_14230</name>
</gene>
<protein>
    <submittedName>
        <fullName evidence="2">Uncharacterized protein</fullName>
    </submittedName>
</protein>
<proteinExistence type="predicted"/>